<dbReference type="EMBL" id="CM042011">
    <property type="protein sequence ID" value="KAI3765360.1"/>
    <property type="molecule type" value="Genomic_DNA"/>
</dbReference>
<dbReference type="Proteomes" id="UP001055811">
    <property type="component" value="Linkage Group LG03"/>
</dbReference>
<accession>A0ACB9F2P3</accession>
<gene>
    <name evidence="1" type="ORF">L2E82_15392</name>
</gene>
<reference evidence="1 2" key="2">
    <citation type="journal article" date="2022" name="Mol. Ecol. Resour.">
        <title>The genomes of chicory, endive, great burdock and yacon provide insights into Asteraceae paleo-polyploidization history and plant inulin production.</title>
        <authorList>
            <person name="Fan W."/>
            <person name="Wang S."/>
            <person name="Wang H."/>
            <person name="Wang A."/>
            <person name="Jiang F."/>
            <person name="Liu H."/>
            <person name="Zhao H."/>
            <person name="Xu D."/>
            <person name="Zhang Y."/>
        </authorList>
    </citation>
    <scope>NUCLEOTIDE SEQUENCE [LARGE SCALE GENOMIC DNA]</scope>
    <source>
        <strain evidence="2">cv. Punajuju</strain>
        <tissue evidence="1">Leaves</tissue>
    </source>
</reference>
<keyword evidence="2" id="KW-1185">Reference proteome</keyword>
<protein>
    <submittedName>
        <fullName evidence="1">Uncharacterized protein</fullName>
    </submittedName>
</protein>
<organism evidence="1 2">
    <name type="scientific">Cichorium intybus</name>
    <name type="common">Chicory</name>
    <dbReference type="NCBI Taxonomy" id="13427"/>
    <lineage>
        <taxon>Eukaryota</taxon>
        <taxon>Viridiplantae</taxon>
        <taxon>Streptophyta</taxon>
        <taxon>Embryophyta</taxon>
        <taxon>Tracheophyta</taxon>
        <taxon>Spermatophyta</taxon>
        <taxon>Magnoliopsida</taxon>
        <taxon>eudicotyledons</taxon>
        <taxon>Gunneridae</taxon>
        <taxon>Pentapetalae</taxon>
        <taxon>asterids</taxon>
        <taxon>campanulids</taxon>
        <taxon>Asterales</taxon>
        <taxon>Asteraceae</taxon>
        <taxon>Cichorioideae</taxon>
        <taxon>Cichorieae</taxon>
        <taxon>Cichoriinae</taxon>
        <taxon>Cichorium</taxon>
    </lineage>
</organism>
<proteinExistence type="predicted"/>
<evidence type="ECO:0000313" key="2">
    <source>
        <dbReference type="Proteomes" id="UP001055811"/>
    </source>
</evidence>
<name>A0ACB9F2P3_CICIN</name>
<comment type="caution">
    <text evidence="1">The sequence shown here is derived from an EMBL/GenBank/DDBJ whole genome shotgun (WGS) entry which is preliminary data.</text>
</comment>
<evidence type="ECO:0000313" key="1">
    <source>
        <dbReference type="EMBL" id="KAI3765360.1"/>
    </source>
</evidence>
<sequence length="143" mass="15850">MWDIGNPIEGPKNIVKIGRTQSENTGTFSLNGHFSRKTSDFSITPIGDNGTVVIVEEDALRLDVKVEDSRPAVCWKIIQTWSIKWPGLWIEIVDSTARAFVTSSATADQRSHDKQPPVTSVLLVAERGREKIQLAKDPFGMNS</sequence>
<reference evidence="2" key="1">
    <citation type="journal article" date="2022" name="Mol. Ecol. Resour.">
        <title>The genomes of chicory, endive, great burdock and yacon provide insights into Asteraceae palaeo-polyploidization history and plant inulin production.</title>
        <authorList>
            <person name="Fan W."/>
            <person name="Wang S."/>
            <person name="Wang H."/>
            <person name="Wang A."/>
            <person name="Jiang F."/>
            <person name="Liu H."/>
            <person name="Zhao H."/>
            <person name="Xu D."/>
            <person name="Zhang Y."/>
        </authorList>
    </citation>
    <scope>NUCLEOTIDE SEQUENCE [LARGE SCALE GENOMIC DNA]</scope>
    <source>
        <strain evidence="2">cv. Punajuju</strain>
    </source>
</reference>